<reference evidence="3 4" key="1">
    <citation type="submission" date="2023-08" db="EMBL/GenBank/DDBJ databases">
        <title>Black Yeasts Isolated from many extreme environments.</title>
        <authorList>
            <person name="Coleine C."/>
            <person name="Stajich J.E."/>
            <person name="Selbmann L."/>
        </authorList>
    </citation>
    <scope>NUCLEOTIDE SEQUENCE [LARGE SCALE GENOMIC DNA]</scope>
    <source>
        <strain evidence="3 4">CCFEE 536</strain>
    </source>
</reference>
<evidence type="ECO:0000256" key="1">
    <source>
        <dbReference type="SAM" id="MobiDB-lite"/>
    </source>
</evidence>
<evidence type="ECO:0000313" key="3">
    <source>
        <dbReference type="EMBL" id="KAK5221599.1"/>
    </source>
</evidence>
<dbReference type="PANTHER" id="PTHR12100:SF1">
    <property type="entry name" value="RECYCLIN-1"/>
    <property type="match status" value="1"/>
</dbReference>
<accession>A0ABR0LSL7</accession>
<dbReference type="Proteomes" id="UP001357485">
    <property type="component" value="Unassembled WGS sequence"/>
</dbReference>
<feature type="compositionally biased region" description="Polar residues" evidence="1">
    <location>
        <begin position="9"/>
        <end position="24"/>
    </location>
</feature>
<comment type="caution">
    <text evidence="3">The sequence shown here is derived from an EMBL/GenBank/DDBJ whole genome shotgun (WGS) entry which is preliminary data.</text>
</comment>
<name>A0ABR0LSL7_9PEZI</name>
<feature type="region of interest" description="Disordered" evidence="1">
    <location>
        <begin position="1"/>
        <end position="24"/>
    </location>
</feature>
<dbReference type="InterPro" id="IPR048627">
    <property type="entry name" value="Sec10_HB"/>
</dbReference>
<dbReference type="EMBL" id="JAVRRA010013864">
    <property type="protein sequence ID" value="KAK5221599.1"/>
    <property type="molecule type" value="Genomic_DNA"/>
</dbReference>
<feature type="domain" description="Exocyst complex component Sec10-like alpha-helical bundle" evidence="2">
    <location>
        <begin position="1"/>
        <end position="83"/>
    </location>
</feature>
<protein>
    <submittedName>
        <fullName evidence="3">F-box protein: endocytic membrane traffic, recycling ReCYcling 1</fullName>
    </submittedName>
</protein>
<proteinExistence type="predicted"/>
<keyword evidence="4" id="KW-1185">Reference proteome</keyword>
<evidence type="ECO:0000259" key="2">
    <source>
        <dbReference type="Pfam" id="PF07393"/>
    </source>
</evidence>
<feature type="non-terminal residue" evidence="3">
    <location>
        <position position="83"/>
    </location>
</feature>
<sequence>MDEVEYVCATTQPTTDFNPGTTSSDAAKSGVFDIGPSKTAQQVVEIVSSHTGMLVGSTDKNMLDVFNQEVRLRLFTALCKHLK</sequence>
<evidence type="ECO:0000313" key="4">
    <source>
        <dbReference type="Proteomes" id="UP001357485"/>
    </source>
</evidence>
<gene>
    <name evidence="3" type="primary">RCY1</name>
    <name evidence="3" type="ORF">LTR16_012796</name>
</gene>
<dbReference type="Pfam" id="PF07393">
    <property type="entry name" value="Sec10_HB"/>
    <property type="match status" value="1"/>
</dbReference>
<dbReference type="PANTHER" id="PTHR12100">
    <property type="entry name" value="SEC10"/>
    <property type="match status" value="1"/>
</dbReference>
<organism evidence="3 4">
    <name type="scientific">Cryomyces antarcticus</name>
    <dbReference type="NCBI Taxonomy" id="329879"/>
    <lineage>
        <taxon>Eukaryota</taxon>
        <taxon>Fungi</taxon>
        <taxon>Dikarya</taxon>
        <taxon>Ascomycota</taxon>
        <taxon>Pezizomycotina</taxon>
        <taxon>Dothideomycetes</taxon>
        <taxon>Dothideomycetes incertae sedis</taxon>
        <taxon>Cryomyces</taxon>
    </lineage>
</organism>
<dbReference type="InterPro" id="IPR009976">
    <property type="entry name" value="Sec10-like"/>
</dbReference>